<dbReference type="AlphaFoldDB" id="A0A2S1CSK9"/>
<feature type="transmembrane region" description="Helical" evidence="4">
    <location>
        <begin position="344"/>
        <end position="364"/>
    </location>
</feature>
<dbReference type="RefSeq" id="WP_015701218.1">
    <property type="nucleotide sequence ID" value="NZ_CP014207.1"/>
</dbReference>
<keyword evidence="2 4" id="KW-1133">Transmembrane helix</keyword>
<dbReference type="EMBL" id="MH015022">
    <property type="protein sequence ID" value="AWD37858.1"/>
    <property type="molecule type" value="Genomic_DNA"/>
</dbReference>
<protein>
    <submittedName>
        <fullName evidence="6">Multidrug resistance protein MdtG</fullName>
    </submittedName>
</protein>
<feature type="transmembrane region" description="Helical" evidence="4">
    <location>
        <begin position="310"/>
        <end position="332"/>
    </location>
</feature>
<evidence type="ECO:0000313" key="5">
    <source>
        <dbReference type="EMBL" id="AWD37847.1"/>
    </source>
</evidence>
<proteinExistence type="predicted"/>
<dbReference type="GO" id="GO:0022857">
    <property type="term" value="F:transmembrane transporter activity"/>
    <property type="evidence" value="ECO:0007669"/>
    <property type="project" value="InterPro"/>
</dbReference>
<evidence type="ECO:0000256" key="1">
    <source>
        <dbReference type="ARBA" id="ARBA00022692"/>
    </source>
</evidence>
<feature type="transmembrane region" description="Helical" evidence="4">
    <location>
        <begin position="81"/>
        <end position="104"/>
    </location>
</feature>
<dbReference type="InterPro" id="IPR011701">
    <property type="entry name" value="MFS"/>
</dbReference>
<evidence type="ECO:0000256" key="2">
    <source>
        <dbReference type="ARBA" id="ARBA00022989"/>
    </source>
</evidence>
<feature type="transmembrane region" description="Helical" evidence="4">
    <location>
        <begin position="370"/>
        <end position="392"/>
    </location>
</feature>
<feature type="transmembrane region" description="Helical" evidence="4">
    <location>
        <begin position="259"/>
        <end position="278"/>
    </location>
</feature>
<evidence type="ECO:0000313" key="6">
    <source>
        <dbReference type="EMBL" id="AWD37858.1"/>
    </source>
</evidence>
<dbReference type="SUPFAM" id="SSF103473">
    <property type="entry name" value="MFS general substrate transporter"/>
    <property type="match status" value="1"/>
</dbReference>
<dbReference type="Gene3D" id="1.20.1250.20">
    <property type="entry name" value="MFS general substrate transporter like domains"/>
    <property type="match status" value="1"/>
</dbReference>
<sequence>MTSLELTATPQKALPNWPLALSAGLLGVGQNGLLVAIPMLVAQTSLSLSVWAGLLTLGSMLFLPSSPWWGKQIARLGSKPVVLWSLAGYGASFLLLAMGCALLSTRAVSAPIGLGILIIARVIYGLMVSAMVPACQVWALNRAGEGKRMTALATISSGLSCGRLFGPLCAAGMLVIHPMAPLVLLVVAPLLALAMLLPLRGTEPQPAVARRNARLRIDCLPYLLCALLLAATVSLMQLGLSPALARQFTGDTAAISHQVAWLLSVAAIASLGAQFMVLRPQLLTPLALLLSAGLLMSLGLAMMLSTPLWLFYTGCALLSFGAALGTPAYQLLLNDRLADGAGAGWIATSHTLGYGLCALLVPLVSQSQGATALIAAAFSAALLFVAMSGVIWRARRRSTLSAH</sequence>
<dbReference type="InterPro" id="IPR036259">
    <property type="entry name" value="MFS_trans_sf"/>
</dbReference>
<keyword evidence="1 4" id="KW-0812">Transmembrane</keyword>
<dbReference type="PANTHER" id="PTHR23546:SF1">
    <property type="entry name" value="MEMBRANE PROTEIN"/>
    <property type="match status" value="1"/>
</dbReference>
<dbReference type="Pfam" id="PF07690">
    <property type="entry name" value="MFS_1"/>
    <property type="match status" value="1"/>
</dbReference>
<feature type="transmembrane region" description="Helical" evidence="4">
    <location>
        <begin position="48"/>
        <end position="69"/>
    </location>
</feature>
<accession>A0A2S1CSK9</accession>
<evidence type="ECO:0000256" key="4">
    <source>
        <dbReference type="SAM" id="Phobius"/>
    </source>
</evidence>
<name>A0A2S1CSK9_PANAN</name>
<reference evidence="6" key="1">
    <citation type="submission" date="2018-03" db="EMBL/GenBank/DDBJ databases">
        <title>The evolution of three siderophore biosynthetic clusters in environmental and host-associating strains of Pantoea.</title>
        <authorList>
            <person name="Soutar C.D."/>
            <person name="Stavrinides J."/>
        </authorList>
    </citation>
    <scope>NUCLEOTIDE SEQUENCE</scope>
    <source>
        <strain evidence="5">15320</strain>
        <strain evidence="6">BRT98</strain>
    </source>
</reference>
<feature type="transmembrane region" description="Helical" evidence="4">
    <location>
        <begin position="220"/>
        <end position="239"/>
    </location>
</feature>
<organism evidence="6">
    <name type="scientific">Pantoea ananas</name>
    <name type="common">Erwinia uredovora</name>
    <dbReference type="NCBI Taxonomy" id="553"/>
    <lineage>
        <taxon>Bacteria</taxon>
        <taxon>Pseudomonadati</taxon>
        <taxon>Pseudomonadota</taxon>
        <taxon>Gammaproteobacteria</taxon>
        <taxon>Enterobacterales</taxon>
        <taxon>Erwiniaceae</taxon>
        <taxon>Pantoea</taxon>
    </lineage>
</organism>
<feature type="transmembrane region" description="Helical" evidence="4">
    <location>
        <begin position="285"/>
        <end position="304"/>
    </location>
</feature>
<dbReference type="EMBL" id="MH015021">
    <property type="protein sequence ID" value="AWD37847.1"/>
    <property type="molecule type" value="Genomic_DNA"/>
</dbReference>
<feature type="transmembrane region" description="Helical" evidence="4">
    <location>
        <begin position="116"/>
        <end position="140"/>
    </location>
</feature>
<gene>
    <name evidence="6" type="primary">mdtG</name>
</gene>
<feature type="transmembrane region" description="Helical" evidence="4">
    <location>
        <begin position="20"/>
        <end position="42"/>
    </location>
</feature>
<keyword evidence="3 4" id="KW-0472">Membrane</keyword>
<feature type="transmembrane region" description="Helical" evidence="4">
    <location>
        <begin position="182"/>
        <end position="199"/>
    </location>
</feature>
<evidence type="ECO:0000256" key="3">
    <source>
        <dbReference type="ARBA" id="ARBA00023136"/>
    </source>
</evidence>
<dbReference type="PANTHER" id="PTHR23546">
    <property type="entry name" value="TRANSPORT PROTEIN"/>
    <property type="match status" value="1"/>
</dbReference>